<dbReference type="Gene3D" id="3.30.70.100">
    <property type="match status" value="1"/>
</dbReference>
<reference evidence="3 4" key="1">
    <citation type="submission" date="2009-08" db="EMBL/GenBank/DDBJ databases">
        <title>The draft genome of Rhodobacter sp. SW2.</title>
        <authorList>
            <consortium name="US DOE Joint Genome Institute (JGI-PGF)"/>
            <person name="Lucas S."/>
            <person name="Copeland A."/>
            <person name="Lapidus A."/>
            <person name="Glavina del Rio T."/>
            <person name="Tice H."/>
            <person name="Bruce D."/>
            <person name="Goodwin L."/>
            <person name="Pitluck S."/>
            <person name="Larimer F."/>
            <person name="Land M.L."/>
            <person name="Hauser L."/>
            <person name="Emerson D."/>
        </authorList>
    </citation>
    <scope>NUCLEOTIDE SEQUENCE [LARGE SCALE GENOMIC DNA]</scope>
    <source>
        <strain evidence="3 4">SW2</strain>
    </source>
</reference>
<dbReference type="PROSITE" id="PS50846">
    <property type="entry name" value="HMA_2"/>
    <property type="match status" value="1"/>
</dbReference>
<dbReference type="InterPro" id="IPR036163">
    <property type="entry name" value="HMA_dom_sf"/>
</dbReference>
<keyword evidence="4" id="KW-1185">Reference proteome</keyword>
<evidence type="ECO:0000313" key="3">
    <source>
        <dbReference type="EMBL" id="EEW24315.1"/>
    </source>
</evidence>
<dbReference type="eggNOG" id="COG2608">
    <property type="taxonomic scope" value="Bacteria"/>
</dbReference>
<name>C8S3U6_9RHOB</name>
<dbReference type="Proteomes" id="UP000010121">
    <property type="component" value="Unassembled WGS sequence"/>
</dbReference>
<sequence>MITLSIPDMSCGHCSASVQQALGALPGVSGIVVDLNSRTVTVDAAPAPQALIAALDGIGFPASLI</sequence>
<evidence type="ECO:0000259" key="2">
    <source>
        <dbReference type="PROSITE" id="PS50846"/>
    </source>
</evidence>
<dbReference type="EMBL" id="ACYY01000021">
    <property type="protein sequence ID" value="EEW24315.1"/>
    <property type="molecule type" value="Genomic_DNA"/>
</dbReference>
<comment type="caution">
    <text evidence="3">The sequence shown here is derived from an EMBL/GenBank/DDBJ whole genome shotgun (WGS) entry which is preliminary data.</text>
</comment>
<dbReference type="SUPFAM" id="SSF55008">
    <property type="entry name" value="HMA, heavy metal-associated domain"/>
    <property type="match status" value="1"/>
</dbReference>
<dbReference type="STRING" id="371731.Rsw2DRAFT_2724"/>
<keyword evidence="1" id="KW-0479">Metal-binding</keyword>
<dbReference type="InterPro" id="IPR017969">
    <property type="entry name" value="Heavy-metal-associated_CS"/>
</dbReference>
<proteinExistence type="predicted"/>
<dbReference type="RefSeq" id="WP_008031885.1">
    <property type="nucleotide sequence ID" value="NZ_ACYY01000021.1"/>
</dbReference>
<evidence type="ECO:0000256" key="1">
    <source>
        <dbReference type="ARBA" id="ARBA00022723"/>
    </source>
</evidence>
<dbReference type="AlphaFoldDB" id="C8S3U6"/>
<evidence type="ECO:0000313" key="4">
    <source>
        <dbReference type="Proteomes" id="UP000010121"/>
    </source>
</evidence>
<gene>
    <name evidence="3" type="ORF">Rsw2DRAFT_2724</name>
</gene>
<protein>
    <submittedName>
        <fullName evidence="3">Heavy metal transport/detoxification protein</fullName>
    </submittedName>
</protein>
<accession>C8S3U6</accession>
<dbReference type="InterPro" id="IPR006121">
    <property type="entry name" value="HMA_dom"/>
</dbReference>
<dbReference type="CDD" id="cd00371">
    <property type="entry name" value="HMA"/>
    <property type="match status" value="1"/>
</dbReference>
<feature type="domain" description="HMA" evidence="2">
    <location>
        <begin position="1"/>
        <end position="63"/>
    </location>
</feature>
<dbReference type="PROSITE" id="PS01047">
    <property type="entry name" value="HMA_1"/>
    <property type="match status" value="1"/>
</dbReference>
<dbReference type="OrthoDB" id="9801832at2"/>
<organism evidence="3 4">
    <name type="scientific">Rhodobacter ferrooxidans</name>
    <dbReference type="NCBI Taxonomy" id="371731"/>
    <lineage>
        <taxon>Bacteria</taxon>
        <taxon>Pseudomonadati</taxon>
        <taxon>Pseudomonadota</taxon>
        <taxon>Alphaproteobacteria</taxon>
        <taxon>Rhodobacterales</taxon>
        <taxon>Rhodobacter group</taxon>
        <taxon>Rhodobacter</taxon>
    </lineage>
</organism>
<dbReference type="GO" id="GO:0046872">
    <property type="term" value="F:metal ion binding"/>
    <property type="evidence" value="ECO:0007669"/>
    <property type="project" value="UniProtKB-KW"/>
</dbReference>
<dbReference type="Pfam" id="PF00403">
    <property type="entry name" value="HMA"/>
    <property type="match status" value="1"/>
</dbReference>